<sequence>MILAERLARNIGEFSGVNVDHGALDITLYRDDLMQKPPRPLEATSIPPGGIDDALVILVDDVLYSGARCAPHSTRCAISAGRGPCSWRCWSTAGTANCRCGPTTWARTCPPPAAKACTCCWPNTTAAIRW</sequence>
<dbReference type="Gene3D" id="3.40.50.2020">
    <property type="match status" value="1"/>
</dbReference>
<organism evidence="1">
    <name type="scientific">Mycobacterium xenopi 4042</name>
    <dbReference type="NCBI Taxonomy" id="1299334"/>
    <lineage>
        <taxon>Bacteria</taxon>
        <taxon>Bacillati</taxon>
        <taxon>Actinomycetota</taxon>
        <taxon>Actinomycetes</taxon>
        <taxon>Mycobacteriales</taxon>
        <taxon>Mycobacteriaceae</taxon>
        <taxon>Mycobacterium</taxon>
    </lineage>
</organism>
<dbReference type="AlphaFoldDB" id="X7ZLJ7"/>
<dbReference type="InterPro" id="IPR000836">
    <property type="entry name" value="PRTase_dom"/>
</dbReference>
<reference evidence="1" key="1">
    <citation type="submission" date="2014-01" db="EMBL/GenBank/DDBJ databases">
        <authorList>
            <person name="Brown-Elliot B."/>
            <person name="Wallace R."/>
            <person name="Lenaerts A."/>
            <person name="Ordway D."/>
            <person name="DeGroote M.A."/>
            <person name="Parker T."/>
            <person name="Sizemore C."/>
            <person name="Tallon L.J."/>
            <person name="Sadzewicz L.K."/>
            <person name="Sengamalay N."/>
            <person name="Fraser C.M."/>
            <person name="Hine E."/>
            <person name="Shefchek K.A."/>
            <person name="Das S.P."/>
            <person name="Tettelin H."/>
        </authorList>
    </citation>
    <scope>NUCLEOTIDE SEQUENCE [LARGE SCALE GENOMIC DNA]</scope>
    <source>
        <strain evidence="1">4042</strain>
    </source>
</reference>
<comment type="caution">
    <text evidence="1">The sequence shown here is derived from an EMBL/GenBank/DDBJ whole genome shotgun (WGS) entry which is preliminary data.</text>
</comment>
<dbReference type="PANTHER" id="PTHR11608">
    <property type="entry name" value="BIFUNCTIONAL PROTEIN PYRR"/>
    <property type="match status" value="1"/>
</dbReference>
<dbReference type="InterPro" id="IPR050137">
    <property type="entry name" value="PyrR_bifunctional"/>
</dbReference>
<dbReference type="SUPFAM" id="SSF53271">
    <property type="entry name" value="PRTase-like"/>
    <property type="match status" value="1"/>
</dbReference>
<dbReference type="InterPro" id="IPR029057">
    <property type="entry name" value="PRTase-like"/>
</dbReference>
<gene>
    <name evidence="1" type="ORF">I553_10149</name>
</gene>
<dbReference type="PATRIC" id="fig|1299334.3.peg.7857"/>
<accession>X7ZLJ7</accession>
<dbReference type="PANTHER" id="PTHR11608:SF0">
    <property type="entry name" value="BIFUNCTIONAL PROTEIN PYRR"/>
    <property type="match status" value="1"/>
</dbReference>
<name>X7ZLJ7_MYCXE</name>
<dbReference type="CDD" id="cd06223">
    <property type="entry name" value="PRTases_typeI"/>
    <property type="match status" value="1"/>
</dbReference>
<dbReference type="EMBL" id="JAOB01000071">
    <property type="protein sequence ID" value="EUA20457.1"/>
    <property type="molecule type" value="Genomic_DNA"/>
</dbReference>
<keyword evidence="1" id="KW-0328">Glycosyltransferase</keyword>
<proteinExistence type="predicted"/>
<protein>
    <submittedName>
        <fullName evidence="1">Bifunctional protein pyrR</fullName>
        <ecNumber evidence="1">2.4.2.9</ecNumber>
    </submittedName>
</protein>
<keyword evidence="1" id="KW-0808">Transferase</keyword>
<evidence type="ECO:0000313" key="1">
    <source>
        <dbReference type="EMBL" id="EUA20457.1"/>
    </source>
</evidence>
<dbReference type="GO" id="GO:0004845">
    <property type="term" value="F:uracil phosphoribosyltransferase activity"/>
    <property type="evidence" value="ECO:0007669"/>
    <property type="project" value="UniProtKB-EC"/>
</dbReference>
<dbReference type="EC" id="2.4.2.9" evidence="1"/>